<organism evidence="1 2">
    <name type="scientific">Xylaria curta</name>
    <dbReference type="NCBI Taxonomy" id="42375"/>
    <lineage>
        <taxon>Eukaryota</taxon>
        <taxon>Fungi</taxon>
        <taxon>Dikarya</taxon>
        <taxon>Ascomycota</taxon>
        <taxon>Pezizomycotina</taxon>
        <taxon>Sordariomycetes</taxon>
        <taxon>Xylariomycetidae</taxon>
        <taxon>Xylariales</taxon>
        <taxon>Xylariaceae</taxon>
        <taxon>Xylaria</taxon>
    </lineage>
</organism>
<keyword evidence="2" id="KW-1185">Reference proteome</keyword>
<sequence length="1395" mass="156203">MEQNSAFRSWVTDKQSRARLRIGLSFRDLHVYGFTSSIQTQSTVASYALVIPRLVVAFLTRRSDAKVQILKEFDGLIRHGEMLLVLGRPGSGCTTFLKSLAGDTHGISISHESMINYTGISYERFHKSFKGESIYLAETDVHFPELTLGDTITIAAATREAQPAHVAASQQVAENVATMFALDSAFHTRIGNAMIPGCSGGEKRRASIAEALVGGAQLQCWDNSTRGLDSSTALGFVKLLRESTDELHTTVAMSIYQASDSIYQKFNTVTVLYEGRQIYFGPTRSAVQYFYELGFIKPPRATTADFLTSLTNPPERIIRDGYEQRAPRSADDFAQAWKQSAQRGQLLSEMNTFNDEHPLSSSGSQTGSEWKSKLSLRTSTYVISIYLQIVVCLRRAVQRFRRQPAPVIGAIFANAVLALVVGSVFYNLPETSDNMDKRAVLIFFSVLVTALSPAFEVLTIWAQRPIVEKHNRYAFYHPFTDAAASMICDLPNKFATAVLFQIVIYFMTNLRRTPGPFFVWFLFNIVLVLNMSMWFRLIGSISRTMEQSTAPTCILVLLWCIYAGFVVPIPYMVDWLKWFRFVNPIAYAYESLMINEASFQSRRFPCSTLVPDGPTYSETALENRICTVVGAVAGQSYVEGNIYLAWKYEYFPIHLWRNLGILIAMTIIVCILHLLCAQYIPAERSKGDILRFRHAPGLLQQNLDTEAGASSVAVQNISAQNDYRNSVAEKDPIAKQSVRMQSSLFHWSDLSYEVKIRGGKTKRILNRIDGWVKPGNLTALMGVSGAGKTTLLDVLANRANFGIFSGKVGIEGRERDASFQRRIGYAQQEDIHLPTATVREALEFSALLRQSEASVSERLNYVNEVLQILDLGSYADAVVGIPGDGLNIEQRKRLTIGVELVARPDFLLFLDEPTSGLDSQTAWSICMLLRNLANSGHTVLCTIHQPSSQLFLLFDRLLLLNNQGQTLYFGDVGQDASTMIDYFEEHGAKKCDKGANPAEWMLTVSNTTPDIATDTTTDTITSDFWADKWSTSRQRATAIQRIPELHTNAVEVPPEMNRKEYAASWFSQLNAVTKRRFQEYWRSPTYVYSKVALCAGVALFNGLSFQNTRLDIQGLQNIIFSMFLLTQMFGTVDQQVIPRLIDGRALFEARERRSKTYSWTVFLASNILVELVWQTLAAVLVFVLWYYPTGLWRHGDHDFGSTERGALTFVIIWLYCLWIVTFSQAVAAGIEHAESAVQLATLIFWFSLVFCGALVSPHDLPRFWTFVWRASPLTYLIDGLALAGLANVDIACSPSQFLVMEPPEGRDCASYLATYIQQAGGTLSNPLEYENCQYCPISTANSYLYGGLAVGSGSPWNNVGYFTVFNSFNILATFALYWLPWYLASGFGEWCLESP</sequence>
<reference evidence="1" key="1">
    <citation type="submission" date="2022-10" db="EMBL/GenBank/DDBJ databases">
        <title>Genome Sequence of Xylaria curta.</title>
        <authorList>
            <person name="Buettner E."/>
        </authorList>
    </citation>
    <scope>NUCLEOTIDE SEQUENCE</scope>
    <source>
        <strain evidence="1">Babe10</strain>
    </source>
</reference>
<protein>
    <submittedName>
        <fullName evidence="1">Uncharacterized protein</fullName>
    </submittedName>
</protein>
<proteinExistence type="predicted"/>
<evidence type="ECO:0000313" key="2">
    <source>
        <dbReference type="Proteomes" id="UP001143856"/>
    </source>
</evidence>
<comment type="caution">
    <text evidence="1">The sequence shown here is derived from an EMBL/GenBank/DDBJ whole genome shotgun (WGS) entry which is preliminary data.</text>
</comment>
<dbReference type="Proteomes" id="UP001143856">
    <property type="component" value="Unassembled WGS sequence"/>
</dbReference>
<accession>A0ACC1PSB4</accession>
<gene>
    <name evidence="1" type="ORF">NUW58_g161</name>
</gene>
<dbReference type="EMBL" id="JAPDGR010000011">
    <property type="protein sequence ID" value="KAJ2998944.1"/>
    <property type="molecule type" value="Genomic_DNA"/>
</dbReference>
<name>A0ACC1PSB4_9PEZI</name>
<evidence type="ECO:0000313" key="1">
    <source>
        <dbReference type="EMBL" id="KAJ2998944.1"/>
    </source>
</evidence>